<protein>
    <submittedName>
        <fullName evidence="2">SMI1/KNR4 family protein</fullName>
    </submittedName>
</protein>
<dbReference type="InterPro" id="IPR037883">
    <property type="entry name" value="Knr4/Smi1-like_sf"/>
</dbReference>
<comment type="caution">
    <text evidence="2">The sequence shown here is derived from an EMBL/GenBank/DDBJ whole genome shotgun (WGS) entry which is preliminary data.</text>
</comment>
<evidence type="ECO:0000259" key="1">
    <source>
        <dbReference type="SMART" id="SM00860"/>
    </source>
</evidence>
<accession>A0A6I3X2G9</accession>
<dbReference type="SMART" id="SM00860">
    <property type="entry name" value="SMI1_KNR4"/>
    <property type="match status" value="1"/>
</dbReference>
<evidence type="ECO:0000313" key="3">
    <source>
        <dbReference type="Proteomes" id="UP000431684"/>
    </source>
</evidence>
<dbReference type="InterPro" id="IPR018958">
    <property type="entry name" value="Knr4/Smi1-like_dom"/>
</dbReference>
<organism evidence="2 3">
    <name type="scientific">Pseudoduganella dura</name>
    <dbReference type="NCBI Taxonomy" id="321982"/>
    <lineage>
        <taxon>Bacteria</taxon>
        <taxon>Pseudomonadati</taxon>
        <taxon>Pseudomonadota</taxon>
        <taxon>Betaproteobacteria</taxon>
        <taxon>Burkholderiales</taxon>
        <taxon>Oxalobacteraceae</taxon>
        <taxon>Telluria group</taxon>
        <taxon>Pseudoduganella</taxon>
    </lineage>
</organism>
<dbReference type="Proteomes" id="UP000431684">
    <property type="component" value="Unassembled WGS sequence"/>
</dbReference>
<proteinExistence type="predicted"/>
<gene>
    <name evidence="2" type="ORF">GJV26_00655</name>
</gene>
<evidence type="ECO:0000313" key="2">
    <source>
        <dbReference type="EMBL" id="MUI11009.1"/>
    </source>
</evidence>
<sequence>MTSEIDSFRPPTDEEITSAEAQLGVVFHPDYRAFLKGGGDVGNAVFDPAVVLPGSGYCDLFEIAQYAWENAGVPRDLVPFIEDNGDYFCISPSGEVSYWSHNGATPERWPSLSSWFQQVCVARQ</sequence>
<dbReference type="OrthoDB" id="8456590at2"/>
<dbReference type="SUPFAM" id="SSF160631">
    <property type="entry name" value="SMI1/KNR4-like"/>
    <property type="match status" value="1"/>
</dbReference>
<dbReference type="EMBL" id="WNWM01000002">
    <property type="protein sequence ID" value="MUI11009.1"/>
    <property type="molecule type" value="Genomic_DNA"/>
</dbReference>
<dbReference type="RefSeq" id="WP_155706755.1">
    <property type="nucleotide sequence ID" value="NZ_BMWU01000075.1"/>
</dbReference>
<dbReference type="Gene3D" id="3.40.1580.10">
    <property type="entry name" value="SMI1/KNR4-like"/>
    <property type="match status" value="1"/>
</dbReference>
<dbReference type="AlphaFoldDB" id="A0A6I3X2G9"/>
<name>A0A6I3X2G9_9BURK</name>
<feature type="domain" description="Knr4/Smi1-like" evidence="1">
    <location>
        <begin position="10"/>
        <end position="118"/>
    </location>
</feature>
<keyword evidence="3" id="KW-1185">Reference proteome</keyword>
<reference evidence="2 3" key="1">
    <citation type="submission" date="2019-11" db="EMBL/GenBank/DDBJ databases">
        <title>Draft Genome Sequences of Six Type Strains of the Genus Massilia.</title>
        <authorList>
            <person name="Miess H."/>
            <person name="Frediansyah A."/>
            <person name="Goeker M."/>
            <person name="Gross H."/>
        </authorList>
    </citation>
    <scope>NUCLEOTIDE SEQUENCE [LARGE SCALE GENOMIC DNA]</scope>
    <source>
        <strain evidence="2 3">DSM 17513</strain>
    </source>
</reference>
<dbReference type="Pfam" id="PF14567">
    <property type="entry name" value="SUKH_5"/>
    <property type="match status" value="1"/>
</dbReference>